<dbReference type="AlphaFoldDB" id="A0A6N7EVA5"/>
<dbReference type="NCBIfam" id="TIGR02122">
    <property type="entry name" value="TRAP_TAXI"/>
    <property type="match status" value="1"/>
</dbReference>
<comment type="caution">
    <text evidence="2">The sequence shown here is derived from an EMBL/GenBank/DDBJ whole genome shotgun (WGS) entry which is preliminary data.</text>
</comment>
<dbReference type="InterPro" id="IPR011852">
    <property type="entry name" value="TRAP_TAXI"/>
</dbReference>
<name>A0A6N7EVA5_9GAMM</name>
<organism evidence="2 3">
    <name type="scientific">Ostreibacterium oceani</name>
    <dbReference type="NCBI Taxonomy" id="2654998"/>
    <lineage>
        <taxon>Bacteria</taxon>
        <taxon>Pseudomonadati</taxon>
        <taxon>Pseudomonadota</taxon>
        <taxon>Gammaproteobacteria</taxon>
        <taxon>Cardiobacteriales</taxon>
        <taxon>Ostreibacteriaceae</taxon>
        <taxon>Ostreibacterium</taxon>
    </lineage>
</organism>
<dbReference type="SUPFAM" id="SSF53850">
    <property type="entry name" value="Periplasmic binding protein-like II"/>
    <property type="match status" value="1"/>
</dbReference>
<evidence type="ECO:0000313" key="3">
    <source>
        <dbReference type="Proteomes" id="UP000471298"/>
    </source>
</evidence>
<evidence type="ECO:0000313" key="2">
    <source>
        <dbReference type="EMBL" id="MPV86491.1"/>
    </source>
</evidence>
<dbReference type="Pfam" id="PF16868">
    <property type="entry name" value="NMT1_3"/>
    <property type="match status" value="1"/>
</dbReference>
<keyword evidence="1" id="KW-0732">Signal</keyword>
<evidence type="ECO:0000256" key="1">
    <source>
        <dbReference type="SAM" id="SignalP"/>
    </source>
</evidence>
<reference evidence="2 3" key="1">
    <citation type="submission" date="2019-10" db="EMBL/GenBank/DDBJ databases">
        <title>Cardiobacteriales fam. a chemoheterotrophic member of the order Cardiobacteriales, and proposal of Cardiobacteriales fam. nov.</title>
        <authorList>
            <person name="Wang C."/>
        </authorList>
    </citation>
    <scope>NUCLEOTIDE SEQUENCE [LARGE SCALE GENOMIC DNA]</scope>
    <source>
        <strain evidence="2 3">ML27</strain>
    </source>
</reference>
<dbReference type="EMBL" id="WHNW01000007">
    <property type="protein sequence ID" value="MPV86491.1"/>
    <property type="molecule type" value="Genomic_DNA"/>
</dbReference>
<dbReference type="Proteomes" id="UP000471298">
    <property type="component" value="Unassembled WGS sequence"/>
</dbReference>
<dbReference type="PANTHER" id="PTHR42941:SF1">
    <property type="entry name" value="SLL1037 PROTEIN"/>
    <property type="match status" value="1"/>
</dbReference>
<protein>
    <submittedName>
        <fullName evidence="2">TAXI family TRAP transporter solute-binding subunit</fullName>
    </submittedName>
</protein>
<gene>
    <name evidence="2" type="ORF">GCU85_07070</name>
</gene>
<sequence>MHWRSTLNKSTRISTFASTFTNTVASTVTSAVVLLAAFTQSAHAVQITMATSGSPGGTYNRIVGDICKEINQSDIGKCVTQPSKGSVENMQRVNDGRVNIGVVQSDVLAKEMDNHPNVMPLMGLYTETVLIVARKDANIRSITDFTGKRINLGPEGSGVWDTSNFLLKESNVMLPDLESVSNLSPYGEDGRNGLCNGSFDALIYIGGTPALALHSIVSACEVDLIGLPDELIEKLTTEHNYFYRATIPANTYHGSPQLESIGVNAILIANKNTVSNETAGAIVGRIVEKLSDIKNNVKALGNTNAELIVSAQSILDFHPGAKAYFIAQGYLENENEDEDEAPKAE</sequence>
<keyword evidence="3" id="KW-1185">Reference proteome</keyword>
<accession>A0A6N7EVA5</accession>
<dbReference type="PANTHER" id="PTHR42941">
    <property type="entry name" value="SLL1037 PROTEIN"/>
    <property type="match status" value="1"/>
</dbReference>
<dbReference type="InParanoid" id="A0A6N7EVA5"/>
<dbReference type="Gene3D" id="3.40.190.10">
    <property type="entry name" value="Periplasmic binding protein-like II"/>
    <property type="match status" value="2"/>
</dbReference>
<proteinExistence type="predicted"/>
<feature type="signal peptide" evidence="1">
    <location>
        <begin position="1"/>
        <end position="44"/>
    </location>
</feature>
<feature type="chain" id="PRO_5026900087" evidence="1">
    <location>
        <begin position="45"/>
        <end position="345"/>
    </location>
</feature>